<dbReference type="CDD" id="cd04731">
    <property type="entry name" value="HisF"/>
    <property type="match status" value="1"/>
</dbReference>
<comment type="subcellular location">
    <subcellularLocation>
        <location evidence="1 11">Cytoplasm</location>
    </subcellularLocation>
</comment>
<protein>
    <recommendedName>
        <fullName evidence="11">Imidazole glycerol phosphate synthase subunit HisF</fullName>
        <ecNumber evidence="11">4.3.2.10</ecNumber>
    </recommendedName>
    <alternativeName>
        <fullName evidence="11">IGP synthase cyclase subunit</fullName>
    </alternativeName>
    <alternativeName>
        <fullName evidence="11">IGP synthase subunit HisF</fullName>
    </alternativeName>
    <alternativeName>
        <fullName evidence="11">ImGP synthase subunit HisF</fullName>
        <shortName evidence="11">IGPS subunit HisF</shortName>
    </alternativeName>
</protein>
<evidence type="ECO:0000256" key="5">
    <source>
        <dbReference type="ARBA" id="ARBA00022490"/>
    </source>
</evidence>
<comment type="caution">
    <text evidence="13">The sequence shown here is derived from an EMBL/GenBank/DDBJ whole genome shotgun (WGS) entry which is preliminary data.</text>
</comment>
<name>A0A2T2YBT4_9BACT</name>
<dbReference type="InterPro" id="IPR006062">
    <property type="entry name" value="His_biosynth"/>
</dbReference>
<evidence type="ECO:0000313" key="14">
    <source>
        <dbReference type="Proteomes" id="UP000240357"/>
    </source>
</evidence>
<evidence type="ECO:0000256" key="9">
    <source>
        <dbReference type="ARBA" id="ARBA00025475"/>
    </source>
</evidence>
<keyword evidence="8 11" id="KW-0456">Lyase</keyword>
<dbReference type="GO" id="GO:0000105">
    <property type="term" value="P:L-histidine biosynthetic process"/>
    <property type="evidence" value="ECO:0007669"/>
    <property type="project" value="UniProtKB-UniRule"/>
</dbReference>
<dbReference type="RefSeq" id="WP_106927153.1">
    <property type="nucleotide sequence ID" value="NZ_PYFT01000001.1"/>
</dbReference>
<feature type="active site" evidence="11">
    <location>
        <position position="130"/>
    </location>
</feature>
<evidence type="ECO:0000256" key="6">
    <source>
        <dbReference type="ARBA" id="ARBA00022605"/>
    </source>
</evidence>
<proteinExistence type="inferred from homology"/>
<dbReference type="Pfam" id="PF00977">
    <property type="entry name" value="His_biosynth"/>
    <property type="match status" value="1"/>
</dbReference>
<evidence type="ECO:0000256" key="11">
    <source>
        <dbReference type="HAMAP-Rule" id="MF_01013"/>
    </source>
</evidence>
<organism evidence="13 14">
    <name type="scientific">Adhaeribacter arboris</name>
    <dbReference type="NCBI Taxonomy" id="2072846"/>
    <lineage>
        <taxon>Bacteria</taxon>
        <taxon>Pseudomonadati</taxon>
        <taxon>Bacteroidota</taxon>
        <taxon>Cytophagia</taxon>
        <taxon>Cytophagales</taxon>
        <taxon>Hymenobacteraceae</taxon>
        <taxon>Adhaeribacter</taxon>
    </lineage>
</organism>
<evidence type="ECO:0000256" key="8">
    <source>
        <dbReference type="ARBA" id="ARBA00023239"/>
    </source>
</evidence>
<dbReference type="AlphaFoldDB" id="A0A2T2YBT4"/>
<evidence type="ECO:0000256" key="7">
    <source>
        <dbReference type="ARBA" id="ARBA00023102"/>
    </source>
</evidence>
<dbReference type="UniPathway" id="UPA00031">
    <property type="reaction ID" value="UER00010"/>
</dbReference>
<dbReference type="PANTHER" id="PTHR21235:SF2">
    <property type="entry name" value="IMIDAZOLE GLYCEROL PHOSPHATE SYNTHASE HISHF"/>
    <property type="match status" value="1"/>
</dbReference>
<dbReference type="InterPro" id="IPR004651">
    <property type="entry name" value="HisF"/>
</dbReference>
<evidence type="ECO:0000256" key="4">
    <source>
        <dbReference type="ARBA" id="ARBA00011152"/>
    </source>
</evidence>
<evidence type="ECO:0000256" key="10">
    <source>
        <dbReference type="ARBA" id="ARBA00047838"/>
    </source>
</evidence>
<sequence>MLTKRIIPCLDIKNGRTVKGVMFENIRDAGDPVALGAEYARQGADELVFLDITATNEERKTFAQLVREIARHIDIPFTVGGGIGAIRDVEVLLHEGADKVSINSAAIKEPQLVYDLAKRFGSQCITVAIDTKLTSHGWKVFSRAGTLETEHATLDWAKQITDLGAGEILLTSMSHDGTKNGFALDITGAVSQGVSIPVIASGGAGQMTHFADVFNQAQADAALAASIFHFGEIPIPDLKQYLANQGLPIRLCY</sequence>
<dbReference type="GO" id="GO:0005737">
    <property type="term" value="C:cytoplasm"/>
    <property type="evidence" value="ECO:0007669"/>
    <property type="project" value="UniProtKB-SubCell"/>
</dbReference>
<dbReference type="Proteomes" id="UP000240357">
    <property type="component" value="Unassembled WGS sequence"/>
</dbReference>
<comment type="function">
    <text evidence="9 11">IGPS catalyzes the conversion of PRFAR and glutamine to IGP, AICAR and glutamate. The HisF subunit catalyzes the cyclization activity that produces IGP and AICAR from PRFAR using the ammonia provided by the HisH subunit.</text>
</comment>
<dbReference type="SUPFAM" id="SSF51366">
    <property type="entry name" value="Ribulose-phoshate binding barrel"/>
    <property type="match status" value="1"/>
</dbReference>
<dbReference type="OrthoDB" id="9781903at2"/>
<evidence type="ECO:0000256" key="3">
    <source>
        <dbReference type="ARBA" id="ARBA00009667"/>
    </source>
</evidence>
<comment type="subunit">
    <text evidence="4 11">Heterodimer of HisH and HisF.</text>
</comment>
<gene>
    <name evidence="11" type="primary">hisF</name>
    <name evidence="13" type="ORF">AHMF7605_05295</name>
</gene>
<dbReference type="FunFam" id="3.20.20.70:FF:000006">
    <property type="entry name" value="Imidazole glycerol phosphate synthase subunit HisF"/>
    <property type="match status" value="1"/>
</dbReference>
<comment type="pathway">
    <text evidence="2 11">Amino-acid biosynthesis; L-histidine biosynthesis; L-histidine from 5-phospho-alpha-D-ribose 1-diphosphate: step 5/9.</text>
</comment>
<evidence type="ECO:0000256" key="2">
    <source>
        <dbReference type="ARBA" id="ARBA00005091"/>
    </source>
</evidence>
<accession>A0A2T2YBT4</accession>
<evidence type="ECO:0000313" key="13">
    <source>
        <dbReference type="EMBL" id="PSR52981.1"/>
    </source>
</evidence>
<dbReference type="InterPro" id="IPR011060">
    <property type="entry name" value="RibuloseP-bd_barrel"/>
</dbReference>
<comment type="catalytic activity">
    <reaction evidence="10 11">
        <text>5-[(5-phospho-1-deoxy-D-ribulos-1-ylimino)methylamino]-1-(5-phospho-beta-D-ribosyl)imidazole-4-carboxamide + L-glutamine = D-erythro-1-(imidazol-4-yl)glycerol 3-phosphate + 5-amino-1-(5-phospho-beta-D-ribosyl)imidazole-4-carboxamide + L-glutamate + H(+)</text>
        <dbReference type="Rhea" id="RHEA:24793"/>
        <dbReference type="ChEBI" id="CHEBI:15378"/>
        <dbReference type="ChEBI" id="CHEBI:29985"/>
        <dbReference type="ChEBI" id="CHEBI:58278"/>
        <dbReference type="ChEBI" id="CHEBI:58359"/>
        <dbReference type="ChEBI" id="CHEBI:58475"/>
        <dbReference type="ChEBI" id="CHEBI:58525"/>
        <dbReference type="EC" id="4.3.2.10"/>
    </reaction>
</comment>
<dbReference type="Gene3D" id="3.20.20.70">
    <property type="entry name" value="Aldolase class I"/>
    <property type="match status" value="1"/>
</dbReference>
<keyword evidence="5 11" id="KW-0963">Cytoplasm</keyword>
<dbReference type="EMBL" id="PYFT01000001">
    <property type="protein sequence ID" value="PSR52981.1"/>
    <property type="molecule type" value="Genomic_DNA"/>
</dbReference>
<dbReference type="EC" id="4.3.2.10" evidence="11"/>
<dbReference type="PANTHER" id="PTHR21235">
    <property type="entry name" value="IMIDAZOLE GLYCEROL PHOSPHATE SYNTHASE SUBUNIT HISF/H IGP SYNTHASE SUBUNIT HISF/H"/>
    <property type="match status" value="1"/>
</dbReference>
<dbReference type="GO" id="GO:0016829">
    <property type="term" value="F:lyase activity"/>
    <property type="evidence" value="ECO:0007669"/>
    <property type="project" value="UniProtKB-KW"/>
</dbReference>
<keyword evidence="6 11" id="KW-0028">Amino-acid biosynthesis</keyword>
<comment type="similarity">
    <text evidence="3 11 12">Belongs to the HisA/HisF family.</text>
</comment>
<reference evidence="13 14" key="1">
    <citation type="submission" date="2018-03" db="EMBL/GenBank/DDBJ databases">
        <title>Adhaeribacter sp. HMF7605 Genome sequencing and assembly.</title>
        <authorList>
            <person name="Kang H."/>
            <person name="Kang J."/>
            <person name="Cha I."/>
            <person name="Kim H."/>
            <person name="Joh K."/>
        </authorList>
    </citation>
    <scope>NUCLEOTIDE SEQUENCE [LARGE SCALE GENOMIC DNA]</scope>
    <source>
        <strain evidence="13 14">HMF7605</strain>
    </source>
</reference>
<dbReference type="InterPro" id="IPR050064">
    <property type="entry name" value="IGPS_HisA/HisF"/>
</dbReference>
<keyword evidence="7 11" id="KW-0368">Histidine biosynthesis</keyword>
<dbReference type="InterPro" id="IPR013785">
    <property type="entry name" value="Aldolase_TIM"/>
</dbReference>
<dbReference type="GO" id="GO:0000107">
    <property type="term" value="F:imidazoleglycerol-phosphate synthase activity"/>
    <property type="evidence" value="ECO:0007669"/>
    <property type="project" value="UniProtKB-UniRule"/>
</dbReference>
<dbReference type="HAMAP" id="MF_01013">
    <property type="entry name" value="HisF"/>
    <property type="match status" value="1"/>
</dbReference>
<dbReference type="NCBIfam" id="TIGR00735">
    <property type="entry name" value="hisF"/>
    <property type="match status" value="1"/>
</dbReference>
<keyword evidence="14" id="KW-1185">Reference proteome</keyword>
<evidence type="ECO:0000256" key="1">
    <source>
        <dbReference type="ARBA" id="ARBA00004496"/>
    </source>
</evidence>
<evidence type="ECO:0000256" key="12">
    <source>
        <dbReference type="RuleBase" id="RU003657"/>
    </source>
</evidence>
<feature type="active site" evidence="11">
    <location>
        <position position="11"/>
    </location>
</feature>